<gene>
    <name evidence="3" type="ORF">QUV96_08495</name>
</gene>
<organism evidence="3 4">
    <name type="scientific">Amedibacillus dolichus</name>
    <dbReference type="NCBI Taxonomy" id="31971"/>
    <lineage>
        <taxon>Bacteria</taxon>
        <taxon>Bacillati</taxon>
        <taxon>Bacillota</taxon>
        <taxon>Erysipelotrichia</taxon>
        <taxon>Erysipelotrichales</taxon>
        <taxon>Erysipelotrichaceae</taxon>
        <taxon>Amedibacillus</taxon>
    </lineage>
</organism>
<evidence type="ECO:0000313" key="3">
    <source>
        <dbReference type="EMBL" id="MDM8157675.1"/>
    </source>
</evidence>
<dbReference type="PANTHER" id="PTHR43567:SF5">
    <property type="entry name" value="HYPOTHETICAL CYTOSOLIC PROTEIN"/>
    <property type="match status" value="1"/>
</dbReference>
<keyword evidence="4" id="KW-1185">Reference proteome</keyword>
<reference evidence="3 4" key="1">
    <citation type="submission" date="2023-06" db="EMBL/GenBank/DDBJ databases">
        <title>Identification and characterization of horizontal gene transfer across gut microbiota members of farm animals based on homology search.</title>
        <authorList>
            <person name="Schwarzerova J."/>
            <person name="Nykrynova M."/>
            <person name="Jureckova K."/>
            <person name="Cejkova D."/>
            <person name="Rychlik I."/>
        </authorList>
    </citation>
    <scope>NUCLEOTIDE SEQUENCE [LARGE SCALE GENOMIC DNA]</scope>
    <source>
        <strain evidence="3 4">ET39</strain>
    </source>
</reference>
<dbReference type="InterPro" id="IPR052174">
    <property type="entry name" value="Flavoredoxin"/>
</dbReference>
<dbReference type="Proteomes" id="UP001529340">
    <property type="component" value="Unassembled WGS sequence"/>
</dbReference>
<reference evidence="4" key="2">
    <citation type="submission" date="2023-06" db="EMBL/GenBank/DDBJ databases">
        <title>Identification and characterization of horizontal gene transfer across gut microbiota members of farm animals based on homology search.</title>
        <authorList>
            <person name="Zeman M."/>
            <person name="Kubasova T."/>
            <person name="Jahodarova E."/>
            <person name="Nykrynova M."/>
            <person name="Rychlik I."/>
        </authorList>
    </citation>
    <scope>NUCLEOTIDE SEQUENCE [LARGE SCALE GENOMIC DNA]</scope>
    <source>
        <strain evidence="4">ET39</strain>
    </source>
</reference>
<comment type="similarity">
    <text evidence="1">Belongs to the flavoredoxin family.</text>
</comment>
<accession>A0ABT7UFG7</accession>
<evidence type="ECO:0000259" key="2">
    <source>
        <dbReference type="Pfam" id="PF01613"/>
    </source>
</evidence>
<protein>
    <submittedName>
        <fullName evidence="3">Flavin reductase</fullName>
    </submittedName>
</protein>
<dbReference type="SUPFAM" id="SSF50475">
    <property type="entry name" value="FMN-binding split barrel"/>
    <property type="match status" value="1"/>
</dbReference>
<dbReference type="PANTHER" id="PTHR43567">
    <property type="entry name" value="FLAVOREDOXIN-RELATED-RELATED"/>
    <property type="match status" value="1"/>
</dbReference>
<evidence type="ECO:0000256" key="1">
    <source>
        <dbReference type="ARBA" id="ARBA00038054"/>
    </source>
</evidence>
<reference evidence="3 4" key="3">
    <citation type="submission" date="2023-06" db="EMBL/GenBank/DDBJ databases">
        <authorList>
            <person name="Zeman M."/>
            <person name="Kubasova T."/>
            <person name="Jahodarova E."/>
            <person name="Nykrynova M."/>
            <person name="Rychlik I."/>
        </authorList>
    </citation>
    <scope>NUCLEOTIDE SEQUENCE [LARGE SCALE GENOMIC DNA]</scope>
    <source>
        <strain evidence="3 4">ET39</strain>
    </source>
</reference>
<proteinExistence type="inferred from homology"/>
<feature type="domain" description="Flavin reductase like" evidence="2">
    <location>
        <begin position="17"/>
        <end position="162"/>
    </location>
</feature>
<dbReference type="InterPro" id="IPR002563">
    <property type="entry name" value="Flavin_Rdtase-like_dom"/>
</dbReference>
<dbReference type="EMBL" id="JAUDCG010000038">
    <property type="protein sequence ID" value="MDM8157675.1"/>
    <property type="molecule type" value="Genomic_DNA"/>
</dbReference>
<comment type="caution">
    <text evidence="3">The sequence shown here is derived from an EMBL/GenBank/DDBJ whole genome shotgun (WGS) entry which is preliminary data.</text>
</comment>
<dbReference type="InterPro" id="IPR012349">
    <property type="entry name" value="Split_barrel_FMN-bd"/>
</dbReference>
<evidence type="ECO:0000313" key="4">
    <source>
        <dbReference type="Proteomes" id="UP001529340"/>
    </source>
</evidence>
<name>A0ABT7UFG7_9FIRM</name>
<dbReference type="RefSeq" id="WP_289608120.1">
    <property type="nucleotide sequence ID" value="NZ_JAUDCG010000038.1"/>
</dbReference>
<dbReference type="Gene3D" id="2.30.110.10">
    <property type="entry name" value="Electron Transport, Fmn-binding Protein, Chain A"/>
    <property type="match status" value="1"/>
</dbReference>
<dbReference type="Pfam" id="PF01613">
    <property type="entry name" value="Flavin_Reduct"/>
    <property type="match status" value="1"/>
</dbReference>
<sequence>MIERTIREYRENVFDAIGSQWMLITAGNDEKINTMTASWGGMGVLWKRNVATVYVRPQRYTKQFIDASDHFSLCFFDESWRRQLAYLGSVSGRDEPKIETAGLTVVSERAAPYFAQARLVMICRKLYAQPMEESCFLDPTVLNECYPLRDLHTMYIGEITQLLTQE</sequence>